<gene>
    <name evidence="2" type="ORF">GCM10023331_18770</name>
</gene>
<name>A0ABP9D997_9BACT</name>
<evidence type="ECO:0000259" key="1">
    <source>
        <dbReference type="Pfam" id="PF00535"/>
    </source>
</evidence>
<reference evidence="3" key="1">
    <citation type="journal article" date="2019" name="Int. J. Syst. Evol. Microbiol.">
        <title>The Global Catalogue of Microorganisms (GCM) 10K type strain sequencing project: providing services to taxonomists for standard genome sequencing and annotation.</title>
        <authorList>
            <consortium name="The Broad Institute Genomics Platform"/>
            <consortium name="The Broad Institute Genome Sequencing Center for Infectious Disease"/>
            <person name="Wu L."/>
            <person name="Ma J."/>
        </authorList>
    </citation>
    <scope>NUCLEOTIDE SEQUENCE [LARGE SCALE GENOMIC DNA]</scope>
    <source>
        <strain evidence="3">JCM 18326</strain>
    </source>
</reference>
<proteinExistence type="predicted"/>
<dbReference type="Gene3D" id="3.90.550.10">
    <property type="entry name" value="Spore Coat Polysaccharide Biosynthesis Protein SpsA, Chain A"/>
    <property type="match status" value="1"/>
</dbReference>
<dbReference type="InterPro" id="IPR050834">
    <property type="entry name" value="Glycosyltransf_2"/>
</dbReference>
<dbReference type="InterPro" id="IPR001173">
    <property type="entry name" value="Glyco_trans_2-like"/>
</dbReference>
<protein>
    <submittedName>
        <fullName evidence="2">Glycosyltransferase</fullName>
    </submittedName>
</protein>
<keyword evidence="3" id="KW-1185">Reference proteome</keyword>
<accession>A0ABP9D997</accession>
<dbReference type="RefSeq" id="WP_345371225.1">
    <property type="nucleotide sequence ID" value="NZ_BAABJX010000029.1"/>
</dbReference>
<comment type="caution">
    <text evidence="2">The sequence shown here is derived from an EMBL/GenBank/DDBJ whole genome shotgun (WGS) entry which is preliminary data.</text>
</comment>
<feature type="domain" description="Glycosyltransferase 2-like" evidence="1">
    <location>
        <begin position="5"/>
        <end position="125"/>
    </location>
</feature>
<sequence>MEKISVIIPVYNGEKYIGKALNSVISQTLQPTEIIVVNDGSTDQTATIVKSFEQVKLINMRKCGVPDALNTGVNQAKGTHIAFLDADDLWSKEKLEKQIQILRKNPKAGLVFSKIQQFESEDIATELKGKYLCREEIFNGYHRSTLLASKTALKQIGPFQVGLNTSEFIEWYSRAKDLGVTSIVHEEVLAKRRIHGNNMMLGEEAKKYQQLPSVIKQILERRREQNGEK</sequence>
<dbReference type="CDD" id="cd00761">
    <property type="entry name" value="Glyco_tranf_GTA_type"/>
    <property type="match status" value="1"/>
</dbReference>
<evidence type="ECO:0000313" key="3">
    <source>
        <dbReference type="Proteomes" id="UP001500298"/>
    </source>
</evidence>
<dbReference type="PANTHER" id="PTHR43685:SF11">
    <property type="entry name" value="GLYCOSYLTRANSFERASE TAGX-RELATED"/>
    <property type="match status" value="1"/>
</dbReference>
<dbReference type="Proteomes" id="UP001500298">
    <property type="component" value="Unassembled WGS sequence"/>
</dbReference>
<organism evidence="2 3">
    <name type="scientific">Algivirga pacifica</name>
    <dbReference type="NCBI Taxonomy" id="1162670"/>
    <lineage>
        <taxon>Bacteria</taxon>
        <taxon>Pseudomonadati</taxon>
        <taxon>Bacteroidota</taxon>
        <taxon>Cytophagia</taxon>
        <taxon>Cytophagales</taxon>
        <taxon>Flammeovirgaceae</taxon>
        <taxon>Algivirga</taxon>
    </lineage>
</organism>
<evidence type="ECO:0000313" key="2">
    <source>
        <dbReference type="EMBL" id="GAA4833784.1"/>
    </source>
</evidence>
<dbReference type="EMBL" id="BAABJX010000029">
    <property type="protein sequence ID" value="GAA4833784.1"/>
    <property type="molecule type" value="Genomic_DNA"/>
</dbReference>
<dbReference type="SUPFAM" id="SSF53448">
    <property type="entry name" value="Nucleotide-diphospho-sugar transferases"/>
    <property type="match status" value="1"/>
</dbReference>
<dbReference type="InterPro" id="IPR029044">
    <property type="entry name" value="Nucleotide-diphossugar_trans"/>
</dbReference>
<dbReference type="Pfam" id="PF00535">
    <property type="entry name" value="Glycos_transf_2"/>
    <property type="match status" value="1"/>
</dbReference>
<dbReference type="PANTHER" id="PTHR43685">
    <property type="entry name" value="GLYCOSYLTRANSFERASE"/>
    <property type="match status" value="1"/>
</dbReference>